<keyword evidence="1" id="KW-0812">Transmembrane</keyword>
<dbReference type="Proteomes" id="UP001081071">
    <property type="component" value="Unassembled WGS sequence"/>
</dbReference>
<name>A0ABT4MAP9_9NOCA</name>
<comment type="caution">
    <text evidence="3">The sequence shown here is derived from an EMBL/GenBank/DDBJ whole genome shotgun (WGS) entry which is preliminary data.</text>
</comment>
<feature type="transmembrane region" description="Helical" evidence="1">
    <location>
        <begin position="238"/>
        <end position="261"/>
    </location>
</feature>
<sequence>MDADRSSAHPKLTSGHLCIPAGGPAQRLPSLTGLRFYAAMLVVVSHLSKNFWGTTGAQIFSVGSVGVSFFFVLSGFVLTWSRQPLQRKSDFYRNRFARVYPLHFLGLTSAAVLIAVGHDSLTWPVAIACVLLVQAWVPFEHFYFGLNGPSWSLSCEAFFYALFPFLAPRILERRTQTLVRFMVYFYATVAVLTLVAHLLLRDGPVIGVLYVNPGYRVWEFVLGIALGALLRRGVHVPFSFLVAVSTTGVLFVLMSALNLAIMKNWSVFAMLPMQALPTDLASMVLLPCFMAIIATVVNAELHGGGVGAHLSNPLIVRLGEWSFALYLSHLLIISTVRHFLPGLSTGYVGVLLSFPVVAACIGVSALLYTFFERPLEARIRGNRR</sequence>
<keyword evidence="1" id="KW-1133">Transmembrane helix</keyword>
<feature type="transmembrane region" description="Helical" evidence="1">
    <location>
        <begin position="321"/>
        <end position="340"/>
    </location>
</feature>
<evidence type="ECO:0000313" key="3">
    <source>
        <dbReference type="EMBL" id="MCZ4518047.1"/>
    </source>
</evidence>
<dbReference type="Pfam" id="PF01757">
    <property type="entry name" value="Acyl_transf_3"/>
    <property type="match status" value="1"/>
</dbReference>
<protein>
    <submittedName>
        <fullName evidence="3">Acyltransferase</fullName>
    </submittedName>
</protein>
<dbReference type="PANTHER" id="PTHR23028:SF53">
    <property type="entry name" value="ACYL_TRANSF_3 DOMAIN-CONTAINING PROTEIN"/>
    <property type="match status" value="1"/>
</dbReference>
<dbReference type="PANTHER" id="PTHR23028">
    <property type="entry name" value="ACETYLTRANSFERASE"/>
    <property type="match status" value="1"/>
</dbReference>
<dbReference type="RefSeq" id="WP_269602736.1">
    <property type="nucleotide sequence ID" value="NZ_JAPWIJ010000002.1"/>
</dbReference>
<reference evidence="3" key="1">
    <citation type="submission" date="2022-12" db="EMBL/GenBank/DDBJ databases">
        <authorList>
            <person name="Krivoruchko A.V."/>
            <person name="Elkin A."/>
        </authorList>
    </citation>
    <scope>NUCLEOTIDE SEQUENCE</scope>
    <source>
        <strain evidence="3">IEGM 1391</strain>
    </source>
</reference>
<accession>A0ABT4MAP9</accession>
<keyword evidence="1" id="KW-0472">Membrane</keyword>
<feature type="transmembrane region" description="Helical" evidence="1">
    <location>
        <begin position="215"/>
        <end position="231"/>
    </location>
</feature>
<feature type="transmembrane region" description="Helical" evidence="1">
    <location>
        <begin position="151"/>
        <end position="171"/>
    </location>
</feature>
<keyword evidence="3" id="KW-0808">Transferase</keyword>
<feature type="transmembrane region" description="Helical" evidence="1">
    <location>
        <begin position="346"/>
        <end position="371"/>
    </location>
</feature>
<feature type="transmembrane region" description="Helical" evidence="1">
    <location>
        <begin position="100"/>
        <end position="116"/>
    </location>
</feature>
<keyword evidence="4" id="KW-1185">Reference proteome</keyword>
<feature type="transmembrane region" description="Helical" evidence="1">
    <location>
        <begin position="183"/>
        <end position="200"/>
    </location>
</feature>
<proteinExistence type="predicted"/>
<feature type="transmembrane region" description="Helical" evidence="1">
    <location>
        <begin position="59"/>
        <end position="80"/>
    </location>
</feature>
<evidence type="ECO:0000256" key="1">
    <source>
        <dbReference type="SAM" id="Phobius"/>
    </source>
</evidence>
<gene>
    <name evidence="3" type="ORF">O4220_05910</name>
</gene>
<organism evidence="3 4">
    <name type="scientific">Rhodococcus ruber</name>
    <dbReference type="NCBI Taxonomy" id="1830"/>
    <lineage>
        <taxon>Bacteria</taxon>
        <taxon>Bacillati</taxon>
        <taxon>Actinomycetota</taxon>
        <taxon>Actinomycetes</taxon>
        <taxon>Mycobacteriales</taxon>
        <taxon>Nocardiaceae</taxon>
        <taxon>Rhodococcus</taxon>
    </lineage>
</organism>
<evidence type="ECO:0000313" key="4">
    <source>
        <dbReference type="Proteomes" id="UP001081071"/>
    </source>
</evidence>
<dbReference type="EMBL" id="JAPWIJ010000002">
    <property type="protein sequence ID" value="MCZ4518047.1"/>
    <property type="molecule type" value="Genomic_DNA"/>
</dbReference>
<dbReference type="InterPro" id="IPR050879">
    <property type="entry name" value="Acyltransferase_3"/>
</dbReference>
<evidence type="ECO:0000259" key="2">
    <source>
        <dbReference type="Pfam" id="PF01757"/>
    </source>
</evidence>
<dbReference type="GO" id="GO:0016746">
    <property type="term" value="F:acyltransferase activity"/>
    <property type="evidence" value="ECO:0007669"/>
    <property type="project" value="UniProtKB-KW"/>
</dbReference>
<dbReference type="InterPro" id="IPR002656">
    <property type="entry name" value="Acyl_transf_3_dom"/>
</dbReference>
<keyword evidence="3" id="KW-0012">Acyltransferase</keyword>
<feature type="domain" description="Acyltransferase 3" evidence="2">
    <location>
        <begin position="30"/>
        <end position="368"/>
    </location>
</feature>
<feature type="transmembrane region" description="Helical" evidence="1">
    <location>
        <begin position="281"/>
        <end position="301"/>
    </location>
</feature>